<name>A0A0L9VSN5_PHAAN</name>
<evidence type="ECO:0000313" key="1">
    <source>
        <dbReference type="EMBL" id="KOM58080.1"/>
    </source>
</evidence>
<dbReference type="Gramene" id="KOM58080">
    <property type="protein sequence ID" value="KOM58080"/>
    <property type="gene ID" value="LR48_Vigan11g111400"/>
</dbReference>
<reference evidence="2" key="1">
    <citation type="journal article" date="2015" name="Proc. Natl. Acad. Sci. U.S.A.">
        <title>Genome sequencing of adzuki bean (Vigna angularis) provides insight into high starch and low fat accumulation and domestication.</title>
        <authorList>
            <person name="Yang K."/>
            <person name="Tian Z."/>
            <person name="Chen C."/>
            <person name="Luo L."/>
            <person name="Zhao B."/>
            <person name="Wang Z."/>
            <person name="Yu L."/>
            <person name="Li Y."/>
            <person name="Sun Y."/>
            <person name="Li W."/>
            <person name="Chen Y."/>
            <person name="Li Y."/>
            <person name="Zhang Y."/>
            <person name="Ai D."/>
            <person name="Zhao J."/>
            <person name="Shang C."/>
            <person name="Ma Y."/>
            <person name="Wu B."/>
            <person name="Wang M."/>
            <person name="Gao L."/>
            <person name="Sun D."/>
            <person name="Zhang P."/>
            <person name="Guo F."/>
            <person name="Wang W."/>
            <person name="Li Y."/>
            <person name="Wang J."/>
            <person name="Varshney R.K."/>
            <person name="Wang J."/>
            <person name="Ling H.Q."/>
            <person name="Wan P."/>
        </authorList>
    </citation>
    <scope>NUCLEOTIDE SEQUENCE</scope>
    <source>
        <strain evidence="2">cv. Jingnong 6</strain>
    </source>
</reference>
<accession>A0A0L9VSN5</accession>
<organism evidence="1 2">
    <name type="scientific">Phaseolus angularis</name>
    <name type="common">Azuki bean</name>
    <name type="synonym">Vigna angularis</name>
    <dbReference type="NCBI Taxonomy" id="3914"/>
    <lineage>
        <taxon>Eukaryota</taxon>
        <taxon>Viridiplantae</taxon>
        <taxon>Streptophyta</taxon>
        <taxon>Embryophyta</taxon>
        <taxon>Tracheophyta</taxon>
        <taxon>Spermatophyta</taxon>
        <taxon>Magnoliopsida</taxon>
        <taxon>eudicotyledons</taxon>
        <taxon>Gunneridae</taxon>
        <taxon>Pentapetalae</taxon>
        <taxon>rosids</taxon>
        <taxon>fabids</taxon>
        <taxon>Fabales</taxon>
        <taxon>Fabaceae</taxon>
        <taxon>Papilionoideae</taxon>
        <taxon>50 kb inversion clade</taxon>
        <taxon>NPAAA clade</taxon>
        <taxon>indigoferoid/millettioid clade</taxon>
        <taxon>Phaseoleae</taxon>
        <taxon>Vigna</taxon>
    </lineage>
</organism>
<proteinExistence type="predicted"/>
<protein>
    <submittedName>
        <fullName evidence="1">Uncharacterized protein</fullName>
    </submittedName>
</protein>
<gene>
    <name evidence="1" type="ORF">LR48_Vigan11g111400</name>
</gene>
<sequence>MFEMEIQKAIEKGRGKSLFQDSCFREHTIPVSSLPSVVRVNAAAMKSREKVVTLFCPSRDTLLTNVIFSPTKAVSFSSACTAPPFSVVATLYWTMKVFSTGPASASPCWMCLLERDLPSSFVRLSCSQNMKTVKWLHSSIPTKAECFAKMNGRELWLL</sequence>
<dbReference type="Proteomes" id="UP000053144">
    <property type="component" value="Chromosome 11"/>
</dbReference>
<evidence type="ECO:0000313" key="2">
    <source>
        <dbReference type="Proteomes" id="UP000053144"/>
    </source>
</evidence>
<dbReference type="AlphaFoldDB" id="A0A0L9VSN5"/>
<dbReference type="EMBL" id="CM003381">
    <property type="protein sequence ID" value="KOM58080.1"/>
    <property type="molecule type" value="Genomic_DNA"/>
</dbReference>